<feature type="transmembrane region" description="Helical" evidence="1">
    <location>
        <begin position="55"/>
        <end position="75"/>
    </location>
</feature>
<dbReference type="EMBL" id="JALJRB010000008">
    <property type="protein sequence ID" value="MCJ8500846.1"/>
    <property type="molecule type" value="Genomic_DNA"/>
</dbReference>
<feature type="transmembrane region" description="Helical" evidence="1">
    <location>
        <begin position="87"/>
        <end position="105"/>
    </location>
</feature>
<keyword evidence="1" id="KW-0812">Transmembrane</keyword>
<sequence>MKLHADIRIGGKQYAKGDTVPWYFIYPFFMVHMLAFGASGFYMAYADKGPDLSFLYMHGGIAIFVYTIFYIVIFGRDEVKWMFINSALGLFGIWVQIDWLLAVFGKNVADYPMERHVIPFFYFVLYTFLLRNATLDLTDAREDPRKKKFVENAYVIISVTVYVASYFLTGR</sequence>
<evidence type="ECO:0000313" key="2">
    <source>
        <dbReference type="EMBL" id="MCJ8500846.1"/>
    </source>
</evidence>
<gene>
    <name evidence="2" type="ORF">MRX98_09710</name>
</gene>
<keyword evidence="1" id="KW-1133">Transmembrane helix</keyword>
<keyword evidence="1" id="KW-0472">Membrane</keyword>
<evidence type="ECO:0000256" key="1">
    <source>
        <dbReference type="SAM" id="Phobius"/>
    </source>
</evidence>
<proteinExistence type="predicted"/>
<evidence type="ECO:0000313" key="3">
    <source>
        <dbReference type="Proteomes" id="UP001165427"/>
    </source>
</evidence>
<keyword evidence="3" id="KW-1185">Reference proteome</keyword>
<name>A0AA41R4W2_9BACT</name>
<feature type="transmembrane region" description="Helical" evidence="1">
    <location>
        <begin position="117"/>
        <end position="137"/>
    </location>
</feature>
<organism evidence="2 3">
    <name type="scientific">Desulfatitalea alkaliphila</name>
    <dbReference type="NCBI Taxonomy" id="2929485"/>
    <lineage>
        <taxon>Bacteria</taxon>
        <taxon>Pseudomonadati</taxon>
        <taxon>Thermodesulfobacteriota</taxon>
        <taxon>Desulfobacteria</taxon>
        <taxon>Desulfobacterales</taxon>
        <taxon>Desulfosarcinaceae</taxon>
        <taxon>Desulfatitalea</taxon>
    </lineage>
</organism>
<dbReference type="RefSeq" id="WP_246906450.1">
    <property type="nucleotide sequence ID" value="NZ_JALJRB010000008.1"/>
</dbReference>
<accession>A0AA41R4W2</accession>
<dbReference type="Proteomes" id="UP001165427">
    <property type="component" value="Unassembled WGS sequence"/>
</dbReference>
<comment type="caution">
    <text evidence="2">The sequence shown here is derived from an EMBL/GenBank/DDBJ whole genome shotgun (WGS) entry which is preliminary data.</text>
</comment>
<reference evidence="2" key="1">
    <citation type="submission" date="2022-04" db="EMBL/GenBank/DDBJ databases">
        <title>Desulfatitalea alkaliphila sp. nov., a novel anaerobic sulfate-reducing bacterium isolated from terrestrial mud volcano, Taman Peninsula, Russia.</title>
        <authorList>
            <person name="Khomyakova M.A."/>
            <person name="Merkel A.Y."/>
            <person name="Slobodkin A.I."/>
        </authorList>
    </citation>
    <scope>NUCLEOTIDE SEQUENCE</scope>
    <source>
        <strain evidence="2">M08but</strain>
    </source>
</reference>
<dbReference type="AlphaFoldDB" id="A0AA41R4W2"/>
<protein>
    <submittedName>
        <fullName evidence="2">Uncharacterized protein</fullName>
    </submittedName>
</protein>
<feature type="transmembrane region" description="Helical" evidence="1">
    <location>
        <begin position="149"/>
        <end position="168"/>
    </location>
</feature>
<feature type="transmembrane region" description="Helical" evidence="1">
    <location>
        <begin position="20"/>
        <end position="43"/>
    </location>
</feature>